<gene>
    <name evidence="2" type="primary">LOC109127399</name>
</gene>
<organism evidence="1 2">
    <name type="scientific">Camelina sativa</name>
    <name type="common">False flax</name>
    <name type="synonym">Myagrum sativum</name>
    <dbReference type="NCBI Taxonomy" id="90675"/>
    <lineage>
        <taxon>Eukaryota</taxon>
        <taxon>Viridiplantae</taxon>
        <taxon>Streptophyta</taxon>
        <taxon>Embryophyta</taxon>
        <taxon>Tracheophyta</taxon>
        <taxon>Spermatophyta</taxon>
        <taxon>Magnoliopsida</taxon>
        <taxon>eudicotyledons</taxon>
        <taxon>Gunneridae</taxon>
        <taxon>Pentapetalae</taxon>
        <taxon>rosids</taxon>
        <taxon>malvids</taxon>
        <taxon>Brassicales</taxon>
        <taxon>Brassicaceae</taxon>
        <taxon>Camelineae</taxon>
        <taxon>Camelina</taxon>
    </lineage>
</organism>
<reference evidence="1" key="1">
    <citation type="journal article" date="2014" name="Nat. Commun.">
        <title>The emerging biofuel crop Camelina sativa retains a highly undifferentiated hexaploid genome structure.</title>
        <authorList>
            <person name="Kagale S."/>
            <person name="Koh C."/>
            <person name="Nixon J."/>
            <person name="Bollina V."/>
            <person name="Clarke W.E."/>
            <person name="Tuteja R."/>
            <person name="Spillane C."/>
            <person name="Robinson S.J."/>
            <person name="Links M.G."/>
            <person name="Clarke C."/>
            <person name="Higgins E.E."/>
            <person name="Huebert T."/>
            <person name="Sharpe A.G."/>
            <person name="Parkin I.A."/>
        </authorList>
    </citation>
    <scope>NUCLEOTIDE SEQUENCE [LARGE SCALE GENOMIC DNA]</scope>
    <source>
        <strain evidence="1">cv. DH55</strain>
    </source>
</reference>
<protein>
    <submittedName>
        <fullName evidence="2">Uncharacterized protein LOC109127399</fullName>
    </submittedName>
</protein>
<proteinExistence type="predicted"/>
<evidence type="ECO:0000313" key="2">
    <source>
        <dbReference type="RefSeq" id="XP_019087579.1"/>
    </source>
</evidence>
<name>A0ABM1QLE1_CAMSA</name>
<dbReference type="GeneID" id="109127399"/>
<dbReference type="RefSeq" id="XP_019087579.1">
    <property type="nucleotide sequence ID" value="XM_019232034.1"/>
</dbReference>
<dbReference type="Proteomes" id="UP000694864">
    <property type="component" value="Chromosome 11"/>
</dbReference>
<sequence>MRRHVIGSQRKRIKRNQRGLAGERVGRAGNPGVGLQQVEPRVEMITCRIYWRAVRAVTKREICLFWVVQVQDCSRRKALKDHLQMQGSLQRLLLFYLESIVLLFAFSSKCVGKMTPLMLELRDAALVLLLVSPVLQKLFYRVVSLLGHSLLSSRDSTKDKQLW</sequence>
<evidence type="ECO:0000313" key="1">
    <source>
        <dbReference type="Proteomes" id="UP000694864"/>
    </source>
</evidence>
<reference evidence="2" key="2">
    <citation type="submission" date="2025-08" db="UniProtKB">
        <authorList>
            <consortium name="RefSeq"/>
        </authorList>
    </citation>
    <scope>IDENTIFICATION</scope>
    <source>
        <tissue evidence="2">Leaf</tissue>
    </source>
</reference>
<accession>A0ABM1QLE1</accession>
<keyword evidence="1" id="KW-1185">Reference proteome</keyword>